<dbReference type="Proteomes" id="UP000886852">
    <property type="component" value="Unassembled WGS sequence"/>
</dbReference>
<protein>
    <submittedName>
        <fullName evidence="1">Uncharacterized protein</fullName>
    </submittedName>
</protein>
<organism evidence="1 2">
    <name type="scientific">Candidatus Fimimonas merdipullorum</name>
    <dbReference type="NCBI Taxonomy" id="2840822"/>
    <lineage>
        <taxon>Bacteria</taxon>
        <taxon>Pseudomonadati</taxon>
        <taxon>Myxococcota</taxon>
        <taxon>Myxococcia</taxon>
        <taxon>Myxococcales</taxon>
        <taxon>Cystobacterineae</taxon>
        <taxon>Myxococcaceae</taxon>
        <taxon>Myxococcaceae incertae sedis</taxon>
        <taxon>Candidatus Fimimonas</taxon>
    </lineage>
</organism>
<name>A0A9D1SPW5_9BACT</name>
<sequence>MGGRGTFAKGNNVPYVYKTVGEIEGVPVLEGIGGIHSLPEESHSSEAYIKLKPSGIFHEMRIYDKEHYLVKEIAYHPEPKLTGGKRRNILHIHEYDRSFKRSAARLLTQKEFNLFQKYFIGVNNDQR</sequence>
<proteinExistence type="predicted"/>
<gene>
    <name evidence="1" type="ORF">IAC72_05135</name>
</gene>
<comment type="caution">
    <text evidence="1">The sequence shown here is derived from an EMBL/GenBank/DDBJ whole genome shotgun (WGS) entry which is preliminary data.</text>
</comment>
<evidence type="ECO:0000313" key="2">
    <source>
        <dbReference type="Proteomes" id="UP000886852"/>
    </source>
</evidence>
<reference evidence="1" key="1">
    <citation type="submission" date="2020-10" db="EMBL/GenBank/DDBJ databases">
        <authorList>
            <person name="Gilroy R."/>
        </authorList>
    </citation>
    <scope>NUCLEOTIDE SEQUENCE</scope>
    <source>
        <strain evidence="1">ChiHjej12B11-7776</strain>
    </source>
</reference>
<evidence type="ECO:0000313" key="1">
    <source>
        <dbReference type="EMBL" id="HIU91373.1"/>
    </source>
</evidence>
<accession>A0A9D1SPW5</accession>
<dbReference type="EMBL" id="DVOC01000090">
    <property type="protein sequence ID" value="HIU91373.1"/>
    <property type="molecule type" value="Genomic_DNA"/>
</dbReference>
<dbReference type="AlphaFoldDB" id="A0A9D1SPW5"/>
<reference evidence="1" key="2">
    <citation type="journal article" date="2021" name="PeerJ">
        <title>Extensive microbial diversity within the chicken gut microbiome revealed by metagenomics and culture.</title>
        <authorList>
            <person name="Gilroy R."/>
            <person name="Ravi A."/>
            <person name="Getino M."/>
            <person name="Pursley I."/>
            <person name="Horton D.L."/>
            <person name="Alikhan N.F."/>
            <person name="Baker D."/>
            <person name="Gharbi K."/>
            <person name="Hall N."/>
            <person name="Watson M."/>
            <person name="Adriaenssens E.M."/>
            <person name="Foster-Nyarko E."/>
            <person name="Jarju S."/>
            <person name="Secka A."/>
            <person name="Antonio M."/>
            <person name="Oren A."/>
            <person name="Chaudhuri R.R."/>
            <person name="La Ragione R."/>
            <person name="Hildebrand F."/>
            <person name="Pallen M.J."/>
        </authorList>
    </citation>
    <scope>NUCLEOTIDE SEQUENCE</scope>
    <source>
        <strain evidence="1">ChiHjej12B11-7776</strain>
    </source>
</reference>